<accession>A0ABT6QRQ0</accession>
<feature type="region of interest" description="Disordered" evidence="1">
    <location>
        <begin position="1"/>
        <end position="28"/>
    </location>
</feature>
<gene>
    <name evidence="2" type="ORF">POF45_16225</name>
</gene>
<dbReference type="Pfam" id="PF05488">
    <property type="entry name" value="PAAR_motif"/>
    <property type="match status" value="1"/>
</dbReference>
<dbReference type="Proteomes" id="UP001159100">
    <property type="component" value="Unassembled WGS sequence"/>
</dbReference>
<evidence type="ECO:0000313" key="3">
    <source>
        <dbReference type="Proteomes" id="UP001159100"/>
    </source>
</evidence>
<name>A0ABT6QRQ0_9PSED</name>
<evidence type="ECO:0000313" key="2">
    <source>
        <dbReference type="EMBL" id="MDI2592964.1"/>
    </source>
</evidence>
<comment type="caution">
    <text evidence="2">The sequence shown here is derived from an EMBL/GenBank/DDBJ whole genome shotgun (WGS) entry which is preliminary data.</text>
</comment>
<dbReference type="Gene3D" id="2.60.200.60">
    <property type="match status" value="1"/>
</dbReference>
<sequence>MRWLASPARVKRQRQGMHMSGKPAARVTDPATCPLPGHGTNPIASGSPDVFFNGLAAARVSDTCTCGQPLTGGFSSTVFINGLNALTIDSTGGHGGVVVGGSGNVIIGDSHTPAPFIPPLPIIGQPLVEFKAVSAGNGEPIAEQDYEIETAEGRIVKGQTNAQGMTQSVATLKPDLAVVRWTV</sequence>
<dbReference type="InterPro" id="IPR008727">
    <property type="entry name" value="PAAR_motif"/>
</dbReference>
<keyword evidence="3" id="KW-1185">Reference proteome</keyword>
<dbReference type="EMBL" id="JARBWL010000002">
    <property type="protein sequence ID" value="MDI2592964.1"/>
    <property type="molecule type" value="Genomic_DNA"/>
</dbReference>
<proteinExistence type="predicted"/>
<organism evidence="2 3">
    <name type="scientific">Pseudomonas fungipugnans</name>
    <dbReference type="NCBI Taxonomy" id="3024217"/>
    <lineage>
        <taxon>Bacteria</taxon>
        <taxon>Pseudomonadati</taxon>
        <taxon>Pseudomonadota</taxon>
        <taxon>Gammaproteobacteria</taxon>
        <taxon>Pseudomonadales</taxon>
        <taxon>Pseudomonadaceae</taxon>
        <taxon>Pseudomonas</taxon>
    </lineage>
</organism>
<evidence type="ECO:0000256" key="1">
    <source>
        <dbReference type="SAM" id="MobiDB-lite"/>
    </source>
</evidence>
<dbReference type="CDD" id="cd14743">
    <property type="entry name" value="PAAR_CT_1"/>
    <property type="match status" value="1"/>
</dbReference>
<protein>
    <submittedName>
        <fullName evidence="2">PAAR domain-containing protein</fullName>
    </submittedName>
</protein>
<reference evidence="2 3" key="1">
    <citation type="submission" date="2023-02" db="EMBL/GenBank/DDBJ databases">
        <title>Pseudomonas chrutzelriedensis sp. nov., a potently antifungal strain isolated from moss.</title>
        <authorList>
            <person name="Schnyder A."/>
            <person name="Kalawong R."/>
            <person name="Eberl L."/>
            <person name="Agnoli K."/>
        </authorList>
    </citation>
    <scope>NUCLEOTIDE SEQUENCE [LARGE SCALE GENOMIC DNA]</scope>
    <source>
        <strain evidence="2 3">681</strain>
    </source>
</reference>